<dbReference type="InterPro" id="IPR019999">
    <property type="entry name" value="Anth_synth_I-like"/>
</dbReference>
<dbReference type="PROSITE" id="PS51273">
    <property type="entry name" value="GATASE_TYPE_1"/>
    <property type="match status" value="1"/>
</dbReference>
<evidence type="ECO:0000313" key="15">
    <source>
        <dbReference type="Proteomes" id="UP000321331"/>
    </source>
</evidence>
<keyword evidence="6" id="KW-0289">Folate biosynthesis</keyword>
<dbReference type="InterPro" id="IPR005801">
    <property type="entry name" value="ADC_synthase"/>
</dbReference>
<dbReference type="InterPro" id="IPR006805">
    <property type="entry name" value="Anth_synth_I_N"/>
</dbReference>
<dbReference type="GO" id="GO:0046820">
    <property type="term" value="F:4-amino-4-deoxychorismate synthase activity"/>
    <property type="evidence" value="ECO:0007669"/>
    <property type="project" value="UniProtKB-EC"/>
</dbReference>
<keyword evidence="5" id="KW-0808">Transferase</keyword>
<sequence>MQSQKTSWGSNLNDFRITAKAKAVHTQQPKVADMFDEFSNAIEAMAEGLDNNSPEEDTAFVDAPPQEAIDIEEVPNGVPRKMEAGDLRTLTKAIMVASKCTLESNTIPNDLPDHIVQSIKRHDSWYMAIVDQVFDTVLKYTTRPNLCWASSCRKAKFNRSSGKPDIERVDVTVLSMFPYPTPDMGEEVLRHYTALLTLVETIDVLLIDSLSTSGFSNIAVCIGSWEGLEDLRPPCLPRRSYEGLNRALPCNQGRPRLDGLVASLTWNPHDLELMIEIVDKHEQDVHVTSLNGIIKVDFETIVSQLELRGVRKTKAEVVKDCQVAAHLGPSLPHKDYTDPFFHVPALENGHDTSWHFKTLLKKSGYTDFDHPIMDVQGGFLGNISPKAVEERSLGTNYRRRLRDPSYSSTLPPWKYDDSKKASEKPAKLQPRFVDEQSPGHHRSVFDKYSESYAGDDTFWEIIFVELGKKWNIETQAQLQHRFGWVLKYLRSGELPEEAKTASQILQECLSNSVLSSPEPSVGAPKRILFIDAYDSFTNNIVSLLRTIVGADIFVIRIDLSVVDRASDDDAPTKWTEQEFINNLAQFDAVVCGPGPGSPLNSEDVGAFSLLWDLPEHLQLPVLGICLGFQSLLAAHGGSVRRLKRGLHGIVREIEHRGEDIFCGVPPFKATLYHSLCVDIGQYSDDWAEENRWRSTSEFSPLAWATEFREDGRREQILQGVRHNKKPFWGLQYHPESVCTEKNAQGVLINWFQAALQWNKYRGRRVQGPLLEIQTLSPPNHLESAAAHKVHLGNWWSTSNSSEISLRDFARGSEYTYRTITLPQGAGVPELVEMLGLEKGETVILDSSSSKNGDALALNSIVALEVDDALRFEYNVCDDYVTVRHPSTDGKDKTEMISLENSTINVWEVISDFWETRSHPPGYDCSNSAFKGGFMGFITYEMGLHGLEKKMVPEDRGHKRPDICLAWVTKSIVLDHRAGVAYVQNLKARGSNDSWLDRMTERIQQSDCWNAIKMSNGANGHVIENRAQNKEINITTPQPDRYEEQVRVCQDFIAAGESYELCLTSQTTMARPRSRNNERSPWTIYQTLRKRQPAPFGSFIRLGGATMLSCSPERFLRYDTNGLCSMRPMKGTVRKSEAVSTLAQAEKILHVPKEVAENLMIVDLVRHDLHGVCGVGHVTVPDLMKVEEYATVFQMITVVNGQLPGRNGNKPHGARRSSFDSHCPYTGLDALAAALPPGSMTGAPKKRSCELLQIIEGQHERSLYSGVVGYMDVAGAGDWSVTIRTMFRWDDEVAPAEEGETEPREVWRIGAGGAVTILSTPEGERDEMFTKLAGPMGVFRDAA</sequence>
<evidence type="ECO:0000313" key="14">
    <source>
        <dbReference type="EMBL" id="TXC07190.1"/>
    </source>
</evidence>
<feature type="domain" description="Anthranilate synthase component I N-terminal" evidence="13">
    <location>
        <begin position="838"/>
        <end position="979"/>
    </location>
</feature>
<evidence type="ECO:0000256" key="3">
    <source>
        <dbReference type="ARBA" id="ARBA00005970"/>
    </source>
</evidence>
<dbReference type="InterPro" id="IPR006221">
    <property type="entry name" value="TrpG/PapA_dom"/>
</dbReference>
<dbReference type="InterPro" id="IPR010117">
    <property type="entry name" value="PabB_fungal"/>
</dbReference>
<dbReference type="GO" id="GO:0046654">
    <property type="term" value="P:tetrahydrofolate biosynthetic process"/>
    <property type="evidence" value="ECO:0007669"/>
    <property type="project" value="UniProtKB-UniPathway"/>
</dbReference>
<protein>
    <recommendedName>
        <fullName evidence="4">aminodeoxychorismate synthase</fullName>
        <ecNumber evidence="4">2.6.1.85</ecNumber>
    </recommendedName>
    <alternativeName>
        <fullName evidence="8">Para-aminobenzoate synthase</fullName>
    </alternativeName>
    <alternativeName>
        <fullName evidence="9">p-aminobenzoic acid synthase</fullName>
    </alternativeName>
</protein>
<reference evidence="14 15" key="1">
    <citation type="submission" date="2019-07" db="EMBL/GenBank/DDBJ databases">
        <title>The First High-Quality Draft Genome Sequence of the Causal Agent of the Current Panama Disease Epidemic.</title>
        <authorList>
            <person name="Warmington R.J."/>
            <person name="Kay W."/>
            <person name="Jeffries A."/>
            <person name="Bebber D."/>
            <person name="Moore K."/>
            <person name="Studholme D.J."/>
        </authorList>
    </citation>
    <scope>NUCLEOTIDE SEQUENCE [LARGE SCALE GENOMIC DNA]</scope>
    <source>
        <strain evidence="14 15">TR4</strain>
    </source>
</reference>
<gene>
    <name evidence="14" type="ORF">FocTR4_00002986</name>
</gene>
<evidence type="ECO:0000256" key="7">
    <source>
        <dbReference type="ARBA" id="ARBA00022962"/>
    </source>
</evidence>
<proteinExistence type="inferred from homology"/>
<dbReference type="InterPro" id="IPR029062">
    <property type="entry name" value="Class_I_gatase-like"/>
</dbReference>
<organism evidence="14 15">
    <name type="scientific">Fusarium oxysporum f. sp. cubense</name>
    <dbReference type="NCBI Taxonomy" id="61366"/>
    <lineage>
        <taxon>Eukaryota</taxon>
        <taxon>Fungi</taxon>
        <taxon>Dikarya</taxon>
        <taxon>Ascomycota</taxon>
        <taxon>Pezizomycotina</taxon>
        <taxon>Sordariomycetes</taxon>
        <taxon>Hypocreomycetidae</taxon>
        <taxon>Hypocreales</taxon>
        <taxon>Nectriaceae</taxon>
        <taxon>Fusarium</taxon>
        <taxon>Fusarium oxysporum species complex</taxon>
    </lineage>
</organism>
<evidence type="ECO:0000256" key="8">
    <source>
        <dbReference type="ARBA" id="ARBA00031329"/>
    </source>
</evidence>
<feature type="domain" description="Glutamine amidotransferase" evidence="11">
    <location>
        <begin position="529"/>
        <end position="743"/>
    </location>
</feature>
<evidence type="ECO:0000256" key="6">
    <source>
        <dbReference type="ARBA" id="ARBA00022909"/>
    </source>
</evidence>
<dbReference type="InterPro" id="IPR015890">
    <property type="entry name" value="Chorismate_C"/>
</dbReference>
<comment type="pathway">
    <text evidence="2">Cofactor biosynthesis; tetrahydrofolate biosynthesis; 4-aminobenzoate from chorismate: step 1/2.</text>
</comment>
<comment type="caution">
    <text evidence="14">The sequence shown here is derived from an EMBL/GenBank/DDBJ whole genome shotgun (WGS) entry which is preliminary data.</text>
</comment>
<dbReference type="PRINTS" id="PR00096">
    <property type="entry name" value="GATASE"/>
</dbReference>
<evidence type="ECO:0000256" key="4">
    <source>
        <dbReference type="ARBA" id="ARBA00013139"/>
    </source>
</evidence>
<dbReference type="CDD" id="cd01743">
    <property type="entry name" value="GATase1_Anthranilate_Synthase"/>
    <property type="match status" value="1"/>
</dbReference>
<dbReference type="UniPathway" id="UPA00077">
    <property type="reaction ID" value="UER00149"/>
</dbReference>
<dbReference type="PANTHER" id="PTHR11236:SF18">
    <property type="entry name" value="AMINODEOXYCHORISMATE SYNTHASE"/>
    <property type="match status" value="1"/>
</dbReference>
<dbReference type="Pfam" id="PF00117">
    <property type="entry name" value="GATase"/>
    <property type="match status" value="1"/>
</dbReference>
<evidence type="ECO:0000256" key="5">
    <source>
        <dbReference type="ARBA" id="ARBA00022679"/>
    </source>
</evidence>
<comment type="catalytic activity">
    <reaction evidence="1">
        <text>chorismate + L-glutamine = 4-amino-4-deoxychorismate + L-glutamate</text>
        <dbReference type="Rhea" id="RHEA:11672"/>
        <dbReference type="ChEBI" id="CHEBI:29748"/>
        <dbReference type="ChEBI" id="CHEBI:29985"/>
        <dbReference type="ChEBI" id="CHEBI:58359"/>
        <dbReference type="ChEBI" id="CHEBI:58406"/>
        <dbReference type="EC" id="2.6.1.85"/>
    </reaction>
</comment>
<evidence type="ECO:0000256" key="2">
    <source>
        <dbReference type="ARBA" id="ARBA00005009"/>
    </source>
</evidence>
<feature type="domain" description="Chorismate-utilising enzyme C-terminal" evidence="12">
    <location>
        <begin position="1039"/>
        <end position="1330"/>
    </location>
</feature>
<dbReference type="Gene3D" id="3.40.50.880">
    <property type="match status" value="1"/>
</dbReference>
<dbReference type="Pfam" id="PF00425">
    <property type="entry name" value="Chorismate_bind"/>
    <property type="match status" value="1"/>
</dbReference>
<dbReference type="GO" id="GO:0005737">
    <property type="term" value="C:cytoplasm"/>
    <property type="evidence" value="ECO:0007669"/>
    <property type="project" value="TreeGrafter"/>
</dbReference>
<dbReference type="SUPFAM" id="SSF52317">
    <property type="entry name" value="Class I glutamine amidotransferase-like"/>
    <property type="match status" value="1"/>
</dbReference>
<dbReference type="SUPFAM" id="SSF56322">
    <property type="entry name" value="ADC synthase"/>
    <property type="match status" value="1"/>
</dbReference>
<evidence type="ECO:0000259" key="11">
    <source>
        <dbReference type="Pfam" id="PF00117"/>
    </source>
</evidence>
<comment type="similarity">
    <text evidence="3">In the C-terminal section; belongs to the anthranilate synthase component I family.</text>
</comment>
<name>A0A5C6T888_FUSOC</name>
<dbReference type="EMBL" id="VMNF01000005">
    <property type="protein sequence ID" value="TXC07190.1"/>
    <property type="molecule type" value="Genomic_DNA"/>
</dbReference>
<dbReference type="NCBIfam" id="TIGR01823">
    <property type="entry name" value="PabB-fungal"/>
    <property type="match status" value="1"/>
</dbReference>
<keyword evidence="7" id="KW-0315">Glutamine amidotransferase</keyword>
<evidence type="ECO:0000256" key="10">
    <source>
        <dbReference type="SAM" id="MobiDB-lite"/>
    </source>
</evidence>
<dbReference type="GO" id="GO:0046656">
    <property type="term" value="P:folic acid biosynthetic process"/>
    <property type="evidence" value="ECO:0007669"/>
    <property type="project" value="UniProtKB-KW"/>
</dbReference>
<dbReference type="Proteomes" id="UP000321331">
    <property type="component" value="Unassembled WGS sequence"/>
</dbReference>
<feature type="region of interest" description="Disordered" evidence="10">
    <location>
        <begin position="403"/>
        <end position="441"/>
    </location>
</feature>
<evidence type="ECO:0000256" key="9">
    <source>
        <dbReference type="ARBA" id="ARBA00031904"/>
    </source>
</evidence>
<evidence type="ECO:0000256" key="1">
    <source>
        <dbReference type="ARBA" id="ARBA00001000"/>
    </source>
</evidence>
<evidence type="ECO:0000259" key="12">
    <source>
        <dbReference type="Pfam" id="PF00425"/>
    </source>
</evidence>
<dbReference type="GO" id="GO:0008153">
    <property type="term" value="P:4-aminobenzoate biosynthetic process"/>
    <property type="evidence" value="ECO:0007669"/>
    <property type="project" value="TreeGrafter"/>
</dbReference>
<dbReference type="EC" id="2.6.1.85" evidence="4"/>
<feature type="compositionally biased region" description="Basic and acidic residues" evidence="10">
    <location>
        <begin position="414"/>
        <end position="441"/>
    </location>
</feature>
<accession>A0A5C6T888</accession>
<dbReference type="Gene3D" id="3.60.120.10">
    <property type="entry name" value="Anthranilate synthase"/>
    <property type="match status" value="1"/>
</dbReference>
<dbReference type="PANTHER" id="PTHR11236">
    <property type="entry name" value="AMINOBENZOATE/ANTHRANILATE SYNTHASE"/>
    <property type="match status" value="1"/>
</dbReference>
<dbReference type="Pfam" id="PF04715">
    <property type="entry name" value="Anth_synt_I_N"/>
    <property type="match status" value="1"/>
</dbReference>
<dbReference type="InterPro" id="IPR017926">
    <property type="entry name" value="GATASE"/>
</dbReference>
<dbReference type="GO" id="GO:0000162">
    <property type="term" value="P:L-tryptophan biosynthetic process"/>
    <property type="evidence" value="ECO:0007669"/>
    <property type="project" value="TreeGrafter"/>
</dbReference>
<evidence type="ECO:0000259" key="13">
    <source>
        <dbReference type="Pfam" id="PF04715"/>
    </source>
</evidence>